<dbReference type="InterPro" id="IPR046156">
    <property type="entry name" value="DUF6158"/>
</dbReference>
<sequence length="177" mass="19486">MTTPIGRPARELTDEELEHQGKQAHETRNWVFLHGTAAQFATHTARMLELEQEYVRRYPKRTWQGSGGAPTAPGDEVEQIKAAIAGIVAQLQSLLQMTPVTADEHSGAAPDDPIKALLQAIADRPDGRMNKLAVHQLARELGIARENLAKLYKEDPHLLETEKSDRVITDAGRAALA</sequence>
<evidence type="ECO:0000256" key="1">
    <source>
        <dbReference type="SAM" id="MobiDB-lite"/>
    </source>
</evidence>
<evidence type="ECO:0000313" key="3">
    <source>
        <dbReference type="Proteomes" id="UP001479933"/>
    </source>
</evidence>
<protein>
    <submittedName>
        <fullName evidence="2">DUF6158 family protein</fullName>
    </submittedName>
</protein>
<dbReference type="RefSeq" id="WP_066162355.1">
    <property type="nucleotide sequence ID" value="NZ_CP136137.1"/>
</dbReference>
<dbReference type="Pfam" id="PF19655">
    <property type="entry name" value="DUF6158"/>
    <property type="match status" value="1"/>
</dbReference>
<reference evidence="2 3" key="1">
    <citation type="journal article" date="2023" name="Virus Evol.">
        <title>Computational host range prediction-The good, the bad, and the ugly.</title>
        <authorList>
            <person name="Howell A.A."/>
            <person name="Versoza C.J."/>
            <person name="Pfeifer S.P."/>
        </authorList>
    </citation>
    <scope>NUCLEOTIDE SEQUENCE [LARGE SCALE GENOMIC DNA]</scope>
    <source>
        <strain evidence="2 3">1610/1b</strain>
    </source>
</reference>
<organism evidence="2 3">
    <name type="scientific">Gordonia hydrophobica</name>
    <dbReference type="NCBI Taxonomy" id="40516"/>
    <lineage>
        <taxon>Bacteria</taxon>
        <taxon>Bacillati</taxon>
        <taxon>Actinomycetota</taxon>
        <taxon>Actinomycetes</taxon>
        <taxon>Mycobacteriales</taxon>
        <taxon>Gordoniaceae</taxon>
        <taxon>Gordonia</taxon>
    </lineage>
</organism>
<gene>
    <name evidence="2" type="ORF">RVF87_14790</name>
</gene>
<dbReference type="EMBL" id="CP136137">
    <property type="protein sequence ID" value="WYY06328.1"/>
    <property type="molecule type" value="Genomic_DNA"/>
</dbReference>
<evidence type="ECO:0000313" key="2">
    <source>
        <dbReference type="EMBL" id="WYY06328.1"/>
    </source>
</evidence>
<feature type="compositionally biased region" description="Basic and acidic residues" evidence="1">
    <location>
        <begin position="8"/>
        <end position="23"/>
    </location>
</feature>
<proteinExistence type="predicted"/>
<keyword evidence="3" id="KW-1185">Reference proteome</keyword>
<accession>A0ABZ2TXZ8</accession>
<feature type="region of interest" description="Disordered" evidence="1">
    <location>
        <begin position="1"/>
        <end position="23"/>
    </location>
</feature>
<dbReference type="Proteomes" id="UP001479933">
    <property type="component" value="Chromosome"/>
</dbReference>
<name>A0ABZ2TXZ8_9ACTN</name>